<evidence type="ECO:0000313" key="2">
    <source>
        <dbReference type="Proteomes" id="UP000790347"/>
    </source>
</evidence>
<evidence type="ECO:0000313" key="1">
    <source>
        <dbReference type="EMBL" id="KAH9529268.1"/>
    </source>
</evidence>
<gene>
    <name evidence="1" type="ORF">DERF_003159</name>
</gene>
<dbReference type="AlphaFoldDB" id="A0A922LBA4"/>
<keyword evidence="2" id="KW-1185">Reference proteome</keyword>
<protein>
    <submittedName>
        <fullName evidence="1">Uncharacterized protein</fullName>
    </submittedName>
</protein>
<comment type="caution">
    <text evidence="1">The sequence shown here is derived from an EMBL/GenBank/DDBJ whole genome shotgun (WGS) entry which is preliminary data.</text>
</comment>
<reference evidence="1" key="2">
    <citation type="journal article" date="2022" name="Res Sq">
        <title>Comparative Genomics Reveals Insights into the Divergent Evolution of Astigmatic Mites and Household Pest Adaptations.</title>
        <authorList>
            <person name="Xiong Q."/>
            <person name="Wan A.T.-Y."/>
            <person name="Liu X.-Y."/>
            <person name="Fung C.S.-H."/>
            <person name="Xiao X."/>
            <person name="Malainual N."/>
            <person name="Hou J."/>
            <person name="Wang L."/>
            <person name="Wang M."/>
            <person name="Yang K."/>
            <person name="Cui Y."/>
            <person name="Leung E."/>
            <person name="Nong W."/>
            <person name="Shin S.-K."/>
            <person name="Au S."/>
            <person name="Jeong K.Y."/>
            <person name="Chew F.T."/>
            <person name="Hui J."/>
            <person name="Leung T.F."/>
            <person name="Tungtrongchitr A."/>
            <person name="Zhong N."/>
            <person name="Liu Z."/>
            <person name="Tsui S."/>
        </authorList>
    </citation>
    <scope>NUCLEOTIDE SEQUENCE</scope>
    <source>
        <strain evidence="1">Derf</strain>
        <tissue evidence="1">Whole organism</tissue>
    </source>
</reference>
<proteinExistence type="predicted"/>
<organism evidence="1 2">
    <name type="scientific">Dermatophagoides farinae</name>
    <name type="common">American house dust mite</name>
    <dbReference type="NCBI Taxonomy" id="6954"/>
    <lineage>
        <taxon>Eukaryota</taxon>
        <taxon>Metazoa</taxon>
        <taxon>Ecdysozoa</taxon>
        <taxon>Arthropoda</taxon>
        <taxon>Chelicerata</taxon>
        <taxon>Arachnida</taxon>
        <taxon>Acari</taxon>
        <taxon>Acariformes</taxon>
        <taxon>Sarcoptiformes</taxon>
        <taxon>Astigmata</taxon>
        <taxon>Psoroptidia</taxon>
        <taxon>Analgoidea</taxon>
        <taxon>Pyroglyphidae</taxon>
        <taxon>Dermatophagoidinae</taxon>
        <taxon>Dermatophagoides</taxon>
    </lineage>
</organism>
<name>A0A922LBA4_DERFA</name>
<sequence>MELKCKRIAGKLSTLSRLLDEKLDIWKRLTVISFTIWPVCISVANQPWFNQVKGNERIIN</sequence>
<reference evidence="1" key="1">
    <citation type="submission" date="2013-05" db="EMBL/GenBank/DDBJ databases">
        <authorList>
            <person name="Yim A.K.Y."/>
            <person name="Chan T.F."/>
            <person name="Ji K.M."/>
            <person name="Liu X.Y."/>
            <person name="Zhou J.W."/>
            <person name="Li R.Q."/>
            <person name="Yang K.Y."/>
            <person name="Li J."/>
            <person name="Li M."/>
            <person name="Law P.T.W."/>
            <person name="Wu Y.L."/>
            <person name="Cai Z.L."/>
            <person name="Qin H."/>
            <person name="Bao Y."/>
            <person name="Leung R.K.K."/>
            <person name="Ng P.K.S."/>
            <person name="Zou J."/>
            <person name="Zhong X.J."/>
            <person name="Ran P.X."/>
            <person name="Zhong N.S."/>
            <person name="Liu Z.G."/>
            <person name="Tsui S.K.W."/>
        </authorList>
    </citation>
    <scope>NUCLEOTIDE SEQUENCE</scope>
    <source>
        <strain evidence="1">Derf</strain>
        <tissue evidence="1">Whole organism</tissue>
    </source>
</reference>
<accession>A0A922LBA4</accession>
<dbReference type="EMBL" id="ASGP02000001">
    <property type="protein sequence ID" value="KAH9529268.1"/>
    <property type="molecule type" value="Genomic_DNA"/>
</dbReference>
<dbReference type="Proteomes" id="UP000790347">
    <property type="component" value="Unassembled WGS sequence"/>
</dbReference>